<keyword evidence="10" id="KW-0238">DNA-binding</keyword>
<feature type="domain" description="C2H2-type" evidence="15">
    <location>
        <begin position="841"/>
        <end position="868"/>
    </location>
</feature>
<dbReference type="Gene3D" id="3.30.70.270">
    <property type="match status" value="2"/>
</dbReference>
<keyword evidence="6" id="KW-0677">Repeat</keyword>
<keyword evidence="12" id="KW-0539">Nucleus</keyword>
<evidence type="ECO:0000313" key="18">
    <source>
        <dbReference type="Proteomes" id="UP000269221"/>
    </source>
</evidence>
<proteinExistence type="inferred from homology"/>
<dbReference type="FunFam" id="3.30.160.60:FF:000478">
    <property type="entry name" value="Zinc finger protein 133"/>
    <property type="match status" value="2"/>
</dbReference>
<name>A0A3M0J5Y3_HIRRU</name>
<evidence type="ECO:0000256" key="3">
    <source>
        <dbReference type="ARBA" id="ARBA00010879"/>
    </source>
</evidence>
<dbReference type="GO" id="GO:0005634">
    <property type="term" value="C:nucleus"/>
    <property type="evidence" value="ECO:0007669"/>
    <property type="project" value="UniProtKB-SubCell"/>
</dbReference>
<feature type="domain" description="C2H2-type" evidence="15">
    <location>
        <begin position="1357"/>
        <end position="1384"/>
    </location>
</feature>
<dbReference type="FunFam" id="3.30.160.60:FF:001157">
    <property type="entry name" value="Zinc finger protein 793"/>
    <property type="match status" value="1"/>
</dbReference>
<feature type="domain" description="C2H2-type" evidence="15">
    <location>
        <begin position="953"/>
        <end position="980"/>
    </location>
</feature>
<dbReference type="EMBL" id="QRBI01000178">
    <property type="protein sequence ID" value="RMB96265.1"/>
    <property type="molecule type" value="Genomic_DNA"/>
</dbReference>
<dbReference type="InterPro" id="IPR013087">
    <property type="entry name" value="Znf_C2H2_type"/>
</dbReference>
<dbReference type="Pfam" id="PF17919">
    <property type="entry name" value="RT_RNaseH_2"/>
    <property type="match status" value="1"/>
</dbReference>
<feature type="domain" description="C2H2-type" evidence="15">
    <location>
        <begin position="1009"/>
        <end position="1036"/>
    </location>
</feature>
<dbReference type="PROSITE" id="PS50157">
    <property type="entry name" value="ZINC_FINGER_C2H2_2"/>
    <property type="match status" value="19"/>
</dbReference>
<dbReference type="Gene3D" id="3.30.420.10">
    <property type="entry name" value="Ribonuclease H-like superfamily/Ribonuclease H"/>
    <property type="match status" value="1"/>
</dbReference>
<evidence type="ECO:0000256" key="1">
    <source>
        <dbReference type="ARBA" id="ARBA00004123"/>
    </source>
</evidence>
<dbReference type="FunFam" id="3.30.160.60:FF:002737">
    <property type="entry name" value="AGAP008430-PA"/>
    <property type="match status" value="2"/>
</dbReference>
<feature type="domain" description="Reverse transcriptase" evidence="16">
    <location>
        <begin position="104"/>
        <end position="293"/>
    </location>
</feature>
<dbReference type="Proteomes" id="UP000269221">
    <property type="component" value="Unassembled WGS sequence"/>
</dbReference>
<organism evidence="17 18">
    <name type="scientific">Hirundo rustica rustica</name>
    <dbReference type="NCBI Taxonomy" id="333673"/>
    <lineage>
        <taxon>Eukaryota</taxon>
        <taxon>Metazoa</taxon>
        <taxon>Chordata</taxon>
        <taxon>Craniata</taxon>
        <taxon>Vertebrata</taxon>
        <taxon>Euteleostomi</taxon>
        <taxon>Archelosauria</taxon>
        <taxon>Archosauria</taxon>
        <taxon>Dinosauria</taxon>
        <taxon>Saurischia</taxon>
        <taxon>Theropoda</taxon>
        <taxon>Coelurosauria</taxon>
        <taxon>Aves</taxon>
        <taxon>Neognathae</taxon>
        <taxon>Neoaves</taxon>
        <taxon>Telluraves</taxon>
        <taxon>Australaves</taxon>
        <taxon>Passeriformes</taxon>
        <taxon>Sylvioidea</taxon>
        <taxon>Hirundinidae</taxon>
        <taxon>Hirundo</taxon>
    </lineage>
</organism>
<feature type="domain" description="C2H2-type" evidence="15">
    <location>
        <begin position="1413"/>
        <end position="1440"/>
    </location>
</feature>
<feature type="compositionally biased region" description="Basic and acidic residues" evidence="14">
    <location>
        <begin position="753"/>
        <end position="766"/>
    </location>
</feature>
<accession>A0A3M0J5Y3</accession>
<dbReference type="Pfam" id="PF00075">
    <property type="entry name" value="RNase_H"/>
    <property type="match status" value="1"/>
</dbReference>
<keyword evidence="11" id="KW-0804">Transcription</keyword>
<dbReference type="FunFam" id="3.30.160.60:FF:001437">
    <property type="entry name" value="Zinc finger protein 594"/>
    <property type="match status" value="1"/>
</dbReference>
<dbReference type="InterPro" id="IPR043128">
    <property type="entry name" value="Rev_trsase/Diguanyl_cyclase"/>
</dbReference>
<comment type="caution">
    <text evidence="17">The sequence shown here is derived from an EMBL/GenBank/DDBJ whole genome shotgun (WGS) entry which is preliminary data.</text>
</comment>
<evidence type="ECO:0000256" key="5">
    <source>
        <dbReference type="ARBA" id="ARBA00022723"/>
    </source>
</evidence>
<comment type="subcellular location">
    <subcellularLocation>
        <location evidence="1">Nucleus</location>
    </subcellularLocation>
</comment>
<dbReference type="Pfam" id="PF00096">
    <property type="entry name" value="zf-C2H2"/>
    <property type="match status" value="14"/>
</dbReference>
<sequence length="1497" mass="171029">MGMGNFLLVPEADFNLLGRDLMVELGIGLEVRQGELGIKIFKLTLEDEQEINPEVWYTPETVGRLDISPFTVTLKDPDKPIRLRQYPMSLEGRRGLKPEVERLVSQGLLESCMSPFNTPILPVKKPNGTYRLVHDLREINKRTVSRFPVVANPYTLLSKLGPENMWYSVIDLKDAFWACPLDESCRDYFAFEWEDPDTGRKQQLRWTVLPQGFTESPNLFGQALEQILQDFVPAPGLTLIQYVDDLLIAGQTEEQVRKESIKLLNFLGLKGLKVSKSKLQFTEEKVKYLGHYIEKGEKMIEPERVQGILSLPTPGSKKQVRQLLGLLGYCRLWIENYSSKVKFLYAKLTASNRVIWEPKDEEQLQVIRKDLATAPVLSLPDLKRPFYLFVNIDNGTVYGVLTQEWAGKKKPIGYLSKLLDPVSRGWPTCLQAIVGCALMVEEARKITFNSTLKILSPHNVRNVLNQKAEKWISDARLLKYEGILLEAPNLTLETTSLQNPAQFLFGEPTQTEHLAHDCLQTIEEQTKIRPDLEEEELTDGEVMFVDGSSRVVEGKRKSGYAVVSGKTLEVLESGPLNPTWSAQACELYAILQALKRLEGKSGTIYTDSKYAYGPLIQGRVTVITQENITVGIGVVKPYHMGSTQEGGRIDISDLGGPNTANPRKCGKLVKQTQTQGHVQVFLSIAAPLSVPVSDSVSVSVLVLVPVLVLTLVWVSVQVLEILGPFGQDFQFPTLGWVEEEAVRKRKMPQNSQADKELSMETREDKSPRQILVEEAVLSSSTVQESNGEEKSWQSLVRRDCKSRSRGSEEERATLCQEGGQRWSQSSDLVVHEQLHDGENPHKCFGCAKSFSWRCDLLRHQRIHTGERPYECGECGKRFRESSSLTKHQRIHTGEQPYKCGECGKCFTLRSSLTVHQRIHTGERPYKCSECGMGFLTSSKLLEHQQTHIEEWPFRCPDCRKGFKHNSTLTRHRRIHTGERPHECDVCGMSFIQSWALIRHQRTHTGERHYECDKCSKRFHTSSNLLLHQRIHTEERPFRCPDCRKGFKRKSDLIRHRRIHTGEKPHECPQCGKSFSRRSHMTQHQLRHQAAPLSVPVSDSVSVSVLVLVPVLVLTLVWVSVQVLEILGPFGQDFQFPTLGWVEEEAVRKRKMPQNSQADKELSMETREDKSPRQILVEEAVLSSSTVQESNGEEKSWRSLVRRDCKSRSRGSEEERATLCQEGGQRWSQSSDLVVHEQLHDGEKPHKCFGCAKSFSWRCDLLRHQRIHTGERPYECGECGKRFRESSSLTKHQRIHTGEQPYKCGECGKCFTLRSSLTVHQRIHTGERPYKCSECGMGFLTSSKLLEHQQTHIEEWPFRCPDCRKGFKHNSTLTRHRRIHTGERPHECDVCGMSFIQSWALIRHQRTHTGERPYECDKCSKRFHTSSNLLLHQRIHTEERPFRCPDCRKGFKRKSDPRQTPAHPHWGEAPRVSPVWEELFTEVSHDPTPTEAPVREAL</sequence>
<evidence type="ECO:0000256" key="10">
    <source>
        <dbReference type="ARBA" id="ARBA00023125"/>
    </source>
</evidence>
<evidence type="ECO:0000256" key="2">
    <source>
        <dbReference type="ARBA" id="ARBA00006991"/>
    </source>
</evidence>
<dbReference type="InterPro" id="IPR012337">
    <property type="entry name" value="RNaseH-like_sf"/>
</dbReference>
<comment type="similarity">
    <text evidence="3">Belongs to the beta type-B retroviral polymerase family. HERV class-II K(HML-2) pol subfamily.</text>
</comment>
<keyword evidence="9" id="KW-0805">Transcription regulation</keyword>
<dbReference type="FunFam" id="3.30.160.60:FF:000443">
    <property type="entry name" value="Zinc finger protein 41"/>
    <property type="match status" value="1"/>
</dbReference>
<dbReference type="PROSITE" id="PS00028">
    <property type="entry name" value="ZINC_FINGER_C2H2_1"/>
    <property type="match status" value="16"/>
</dbReference>
<feature type="region of interest" description="Disordered" evidence="14">
    <location>
        <begin position="1450"/>
        <end position="1469"/>
    </location>
</feature>
<dbReference type="Gene3D" id="3.10.20.370">
    <property type="match status" value="1"/>
</dbReference>
<dbReference type="PROSITE" id="PS50878">
    <property type="entry name" value="RT_POL"/>
    <property type="match status" value="1"/>
</dbReference>
<dbReference type="InterPro" id="IPR000477">
    <property type="entry name" value="RT_dom"/>
</dbReference>
<feature type="domain" description="C2H2-type" evidence="15">
    <location>
        <begin position="1273"/>
        <end position="1300"/>
    </location>
</feature>
<evidence type="ECO:0000259" key="15">
    <source>
        <dbReference type="PROSITE" id="PS50157"/>
    </source>
</evidence>
<evidence type="ECO:0000256" key="12">
    <source>
        <dbReference type="ARBA" id="ARBA00023242"/>
    </source>
</evidence>
<evidence type="ECO:0000256" key="11">
    <source>
        <dbReference type="ARBA" id="ARBA00023163"/>
    </source>
</evidence>
<feature type="region of interest" description="Disordered" evidence="14">
    <location>
        <begin position="1147"/>
        <end position="1170"/>
    </location>
</feature>
<feature type="domain" description="C2H2-type" evidence="15">
    <location>
        <begin position="897"/>
        <end position="924"/>
    </location>
</feature>
<protein>
    <recommendedName>
        <fullName evidence="4">ribonuclease H</fullName>
        <ecNumber evidence="4">3.1.26.4</ecNumber>
    </recommendedName>
</protein>
<dbReference type="InterPro" id="IPR002156">
    <property type="entry name" value="RNaseH_domain"/>
</dbReference>
<feature type="domain" description="C2H2-type" evidence="15">
    <location>
        <begin position="1065"/>
        <end position="1087"/>
    </location>
</feature>
<feature type="domain" description="C2H2-type" evidence="15">
    <location>
        <begin position="1385"/>
        <end position="1412"/>
    </location>
</feature>
<evidence type="ECO:0000256" key="9">
    <source>
        <dbReference type="ARBA" id="ARBA00023015"/>
    </source>
</evidence>
<dbReference type="Pfam" id="PF00078">
    <property type="entry name" value="RVT_1"/>
    <property type="match status" value="1"/>
</dbReference>
<dbReference type="SUPFAM" id="SSF53098">
    <property type="entry name" value="Ribonuclease H-like"/>
    <property type="match status" value="1"/>
</dbReference>
<dbReference type="FunFam" id="3.30.160.60:FF:000690">
    <property type="entry name" value="Zinc finger protein 354C"/>
    <property type="match status" value="1"/>
</dbReference>
<evidence type="ECO:0000256" key="6">
    <source>
        <dbReference type="ARBA" id="ARBA00022737"/>
    </source>
</evidence>
<dbReference type="OrthoDB" id="1095242at2759"/>
<comment type="similarity">
    <text evidence="2">Belongs to the krueppel C2H2-type zinc-finger protein family.</text>
</comment>
<feature type="domain" description="C2H2-type" evidence="15">
    <location>
        <begin position="1037"/>
        <end position="1064"/>
    </location>
</feature>
<keyword evidence="8" id="KW-0862">Zinc</keyword>
<evidence type="ECO:0000256" key="4">
    <source>
        <dbReference type="ARBA" id="ARBA00012180"/>
    </source>
</evidence>
<feature type="domain" description="C2H2-type" evidence="15">
    <location>
        <begin position="1441"/>
        <end position="1469"/>
    </location>
</feature>
<evidence type="ECO:0000313" key="17">
    <source>
        <dbReference type="EMBL" id="RMB96265.1"/>
    </source>
</evidence>
<keyword evidence="5" id="KW-0479">Metal-binding</keyword>
<dbReference type="FunFam" id="3.30.160.60:FF:000688">
    <property type="entry name" value="zinc finger protein 197 isoform X1"/>
    <property type="match status" value="2"/>
</dbReference>
<dbReference type="STRING" id="333673.A0A3M0J5Y3"/>
<evidence type="ECO:0000259" key="16">
    <source>
        <dbReference type="PROSITE" id="PS50878"/>
    </source>
</evidence>
<dbReference type="SUPFAM" id="SSF56672">
    <property type="entry name" value="DNA/RNA polymerases"/>
    <property type="match status" value="1"/>
</dbReference>
<evidence type="ECO:0000256" key="14">
    <source>
        <dbReference type="SAM" id="MobiDB-lite"/>
    </source>
</evidence>
<dbReference type="GO" id="GO:0008270">
    <property type="term" value="F:zinc ion binding"/>
    <property type="evidence" value="ECO:0007669"/>
    <property type="project" value="UniProtKB-KW"/>
</dbReference>
<dbReference type="GO" id="GO:0080090">
    <property type="term" value="P:regulation of primary metabolic process"/>
    <property type="evidence" value="ECO:0007669"/>
    <property type="project" value="UniProtKB-ARBA"/>
</dbReference>
<dbReference type="InterPro" id="IPR036236">
    <property type="entry name" value="Znf_C2H2_sf"/>
</dbReference>
<dbReference type="PANTHER" id="PTHR24377">
    <property type="entry name" value="IP01015P-RELATED"/>
    <property type="match status" value="1"/>
</dbReference>
<dbReference type="GO" id="GO:0004523">
    <property type="term" value="F:RNA-DNA hybrid ribonuclease activity"/>
    <property type="evidence" value="ECO:0007669"/>
    <property type="project" value="UniProtKB-EC"/>
</dbReference>
<reference evidence="17 18" key="1">
    <citation type="submission" date="2018-07" db="EMBL/GenBank/DDBJ databases">
        <title>A high quality draft genome assembly of the barn swallow (H. rustica rustica).</title>
        <authorList>
            <person name="Formenti G."/>
            <person name="Chiara M."/>
            <person name="Poveda L."/>
            <person name="Francoijs K.-J."/>
            <person name="Bonisoli-Alquati A."/>
            <person name="Canova L."/>
            <person name="Gianfranceschi L."/>
            <person name="Horner D.S."/>
            <person name="Saino N."/>
        </authorList>
    </citation>
    <scope>NUCLEOTIDE SEQUENCE [LARGE SCALE GENOMIC DNA]</scope>
    <source>
        <strain evidence="17">Chelidonia</strain>
        <tissue evidence="17">Blood</tissue>
    </source>
</reference>
<dbReference type="FunFam" id="3.30.160.60:FF:002063">
    <property type="entry name" value="RB associated KRAB zinc finger"/>
    <property type="match status" value="2"/>
</dbReference>
<dbReference type="InterPro" id="IPR050826">
    <property type="entry name" value="Krueppel_C2H2_ZnFinger"/>
</dbReference>
<dbReference type="Gene3D" id="3.10.10.10">
    <property type="entry name" value="HIV Type 1 Reverse Transcriptase, subunit A, domain 1"/>
    <property type="match status" value="1"/>
</dbReference>
<feature type="domain" description="C2H2-type" evidence="15">
    <location>
        <begin position="1329"/>
        <end position="1356"/>
    </location>
</feature>
<evidence type="ECO:0000256" key="7">
    <source>
        <dbReference type="ARBA" id="ARBA00022771"/>
    </source>
</evidence>
<feature type="domain" description="C2H2-type" evidence="15">
    <location>
        <begin position="813"/>
        <end position="840"/>
    </location>
</feature>
<dbReference type="InterPro" id="IPR041577">
    <property type="entry name" value="RT_RNaseH_2"/>
</dbReference>
<dbReference type="Gene3D" id="3.30.160.60">
    <property type="entry name" value="Classic Zinc Finger"/>
    <property type="match status" value="17"/>
</dbReference>
<feature type="domain" description="C2H2-type" evidence="15">
    <location>
        <begin position="869"/>
        <end position="896"/>
    </location>
</feature>
<dbReference type="GO" id="GO:0003690">
    <property type="term" value="F:double-stranded DNA binding"/>
    <property type="evidence" value="ECO:0007669"/>
    <property type="project" value="UniProtKB-ARBA"/>
</dbReference>
<gene>
    <name evidence="17" type="ORF">DUI87_27328</name>
</gene>
<feature type="domain" description="C2H2-type" evidence="15">
    <location>
        <begin position="1245"/>
        <end position="1272"/>
    </location>
</feature>
<feature type="domain" description="C2H2-type" evidence="15">
    <location>
        <begin position="1301"/>
        <end position="1328"/>
    </location>
</feature>
<dbReference type="FunFam" id="3.30.160.60:FF:002343">
    <property type="entry name" value="Zinc finger protein 33A"/>
    <property type="match status" value="3"/>
</dbReference>
<feature type="domain" description="C2H2-type" evidence="15">
    <location>
        <begin position="981"/>
        <end position="1008"/>
    </location>
</feature>
<keyword evidence="7 13" id="KW-0863">Zinc-finger</keyword>
<feature type="compositionally biased region" description="Basic and acidic residues" evidence="14">
    <location>
        <begin position="1157"/>
        <end position="1170"/>
    </location>
</feature>
<feature type="domain" description="C2H2-type" evidence="15">
    <location>
        <begin position="1217"/>
        <end position="1244"/>
    </location>
</feature>
<dbReference type="SUPFAM" id="SSF57667">
    <property type="entry name" value="beta-beta-alpha zinc fingers"/>
    <property type="match status" value="9"/>
</dbReference>
<dbReference type="SMART" id="SM00355">
    <property type="entry name" value="ZnF_C2H2"/>
    <property type="match status" value="16"/>
</dbReference>
<dbReference type="EC" id="3.1.26.4" evidence="4"/>
<feature type="region of interest" description="Disordered" evidence="14">
    <location>
        <begin position="743"/>
        <end position="766"/>
    </location>
</feature>
<dbReference type="GO" id="GO:0006259">
    <property type="term" value="P:DNA metabolic process"/>
    <property type="evidence" value="ECO:0007669"/>
    <property type="project" value="UniProtKB-ARBA"/>
</dbReference>
<evidence type="ECO:0000256" key="8">
    <source>
        <dbReference type="ARBA" id="ARBA00022833"/>
    </source>
</evidence>
<dbReference type="InterPro" id="IPR036397">
    <property type="entry name" value="RNaseH_sf"/>
</dbReference>
<dbReference type="InterPro" id="IPR043502">
    <property type="entry name" value="DNA/RNA_pol_sf"/>
</dbReference>
<evidence type="ECO:0000256" key="13">
    <source>
        <dbReference type="PROSITE-ProRule" id="PRU00042"/>
    </source>
</evidence>
<keyword evidence="18" id="KW-1185">Reference proteome</keyword>
<dbReference type="GO" id="GO:0060255">
    <property type="term" value="P:regulation of macromolecule metabolic process"/>
    <property type="evidence" value="ECO:0007669"/>
    <property type="project" value="UniProtKB-ARBA"/>
</dbReference>
<feature type="domain" description="C2H2-type" evidence="15">
    <location>
        <begin position="925"/>
        <end position="952"/>
    </location>
</feature>
<dbReference type="FunFam" id="3.30.160.60:FF:000512">
    <property type="entry name" value="zinc finger protein 197 isoform X1"/>
    <property type="match status" value="1"/>
</dbReference>